<dbReference type="PANTHER" id="PTHR18964">
    <property type="entry name" value="ROK (REPRESSOR, ORF, KINASE) FAMILY"/>
    <property type="match status" value="1"/>
</dbReference>
<dbReference type="RefSeq" id="WP_035069279.1">
    <property type="nucleotide sequence ID" value="NZ_JMIH01000010.1"/>
</dbReference>
<keyword evidence="3" id="KW-1185">Reference proteome</keyword>
<dbReference type="CDD" id="cd23763">
    <property type="entry name" value="ASKHA_ATPase_ROK"/>
    <property type="match status" value="1"/>
</dbReference>
<evidence type="ECO:0000256" key="1">
    <source>
        <dbReference type="ARBA" id="ARBA00006479"/>
    </source>
</evidence>
<name>A0A074L001_9BACT</name>
<dbReference type="Pfam" id="PF00480">
    <property type="entry name" value="ROK"/>
    <property type="match status" value="1"/>
</dbReference>
<dbReference type="eggNOG" id="COG1940">
    <property type="taxonomic scope" value="Bacteria"/>
</dbReference>
<comment type="similarity">
    <text evidence="1">Belongs to the ROK (NagC/XylR) family.</text>
</comment>
<dbReference type="InterPro" id="IPR043129">
    <property type="entry name" value="ATPase_NBD"/>
</dbReference>
<dbReference type="SUPFAM" id="SSF53067">
    <property type="entry name" value="Actin-like ATPase domain"/>
    <property type="match status" value="1"/>
</dbReference>
<dbReference type="Gene3D" id="3.30.420.40">
    <property type="match status" value="2"/>
</dbReference>
<organism evidence="2 3">
    <name type="scientific">Anditalea andensis</name>
    <dbReference type="NCBI Taxonomy" id="1048983"/>
    <lineage>
        <taxon>Bacteria</taxon>
        <taxon>Pseudomonadati</taxon>
        <taxon>Bacteroidota</taxon>
        <taxon>Cytophagia</taxon>
        <taxon>Cytophagales</taxon>
        <taxon>Cytophagaceae</taxon>
        <taxon>Anditalea</taxon>
    </lineage>
</organism>
<dbReference type="EMBL" id="JMIH01000010">
    <property type="protein sequence ID" value="KEO75561.1"/>
    <property type="molecule type" value="Genomic_DNA"/>
</dbReference>
<accession>A0A074L001</accession>
<dbReference type="STRING" id="1048983.EL17_00260"/>
<sequence>MNDKMILGLDIGGSHITAGMVNLTQGFINNETVVRDRLDALACAETIVNQMKDIILPFVRQDEFQHAIALAFPGPFDYENSIPLLKDQGKFRSIYKMDLSALLAEALQIDAKSIRFFNDAASFLQGEIFCGVGKECSRAIGLTLGTGLGSSKYFGKYAEDAALWKAPFMDGIGEDYLSTKWFTTCYKNKTGKEVLGVKELAELGSTEPIVQDIFNEFGKNLALFLAEFVHKDQPELIILGGSMTKAIHFFYPVLSTELSRLKISVPVKISVLGELSALIGAASLFSSINVK</sequence>
<protein>
    <recommendedName>
        <fullName evidence="4">ROK family transcriptional regulator</fullName>
    </recommendedName>
</protein>
<evidence type="ECO:0000313" key="2">
    <source>
        <dbReference type="EMBL" id="KEO75561.1"/>
    </source>
</evidence>
<reference evidence="2 3" key="1">
    <citation type="submission" date="2014-04" db="EMBL/GenBank/DDBJ databases">
        <title>Characterization and application of a salt tolerant electro-active bacterium.</title>
        <authorList>
            <person name="Yang L."/>
            <person name="Wei S."/>
            <person name="Tay Q.X.M."/>
        </authorList>
    </citation>
    <scope>NUCLEOTIDE SEQUENCE [LARGE SCALE GENOMIC DNA]</scope>
    <source>
        <strain evidence="2 3">LY1</strain>
    </source>
</reference>
<dbReference type="PANTHER" id="PTHR18964:SF149">
    <property type="entry name" value="BIFUNCTIONAL UDP-N-ACETYLGLUCOSAMINE 2-EPIMERASE_N-ACETYLMANNOSAMINE KINASE"/>
    <property type="match status" value="1"/>
</dbReference>
<gene>
    <name evidence="2" type="ORF">EL17_00260</name>
</gene>
<dbReference type="Proteomes" id="UP000027821">
    <property type="component" value="Unassembled WGS sequence"/>
</dbReference>
<evidence type="ECO:0000313" key="3">
    <source>
        <dbReference type="Proteomes" id="UP000027821"/>
    </source>
</evidence>
<proteinExistence type="inferred from homology"/>
<evidence type="ECO:0008006" key="4">
    <source>
        <dbReference type="Google" id="ProtNLM"/>
    </source>
</evidence>
<dbReference type="InterPro" id="IPR000600">
    <property type="entry name" value="ROK"/>
</dbReference>
<dbReference type="AlphaFoldDB" id="A0A074L001"/>
<dbReference type="OrthoDB" id="49666at2"/>
<comment type="caution">
    <text evidence="2">The sequence shown here is derived from an EMBL/GenBank/DDBJ whole genome shotgun (WGS) entry which is preliminary data.</text>
</comment>